<dbReference type="SUPFAM" id="SSF69118">
    <property type="entry name" value="AhpD-like"/>
    <property type="match status" value="2"/>
</dbReference>
<keyword evidence="2" id="KW-0575">Peroxidase</keyword>
<sequence length="414" mass="45554">MADIIDMLVGTDLPHLRDNRPQARDNAQKSFEALLEPINPGTFSFGERYAVATYVAGLHQFTPAVELYSDLLLDDAPTTLAHAVTDAIDATLSAGPYGTYREPGLAAESQPGGSVRTDASVLGERLAAAFDYAHLLVFHPRDSRPEVLGRLSEAGWSADDTVSLSQLISFLTFQLRVAYGLRTLGGEDIKVRIKGRLAVPEVEWTLSDKGFPITTYEDINRPEAFVNHALGWKPWVEPVAKADLTEEQLDSLIKPERADMPYFRLLARDPQALKARTLTDLDIFYNTDGEGVGRAEREIAATVTSRYNGCVYCASVHAGRSVEEAPERLDDVNALIDNGVDADLGSDQWNVIRDAARALTATPMAFNQQSVEQLRSAGFTDLQIVDLINSVAFFNWANRLMLSLGEPEVPKRFL</sequence>
<evidence type="ECO:0000259" key="1">
    <source>
        <dbReference type="Pfam" id="PF02627"/>
    </source>
</evidence>
<reference evidence="2 3" key="1">
    <citation type="submission" date="2020-08" db="EMBL/GenBank/DDBJ databases">
        <title>A Genomic Blueprint of the Chicken Gut Microbiome.</title>
        <authorList>
            <person name="Gilroy R."/>
            <person name="Ravi A."/>
            <person name="Getino M."/>
            <person name="Pursley I."/>
            <person name="Horton D.L."/>
            <person name="Alikhan N.-F."/>
            <person name="Baker D."/>
            <person name="Gharbi K."/>
            <person name="Hall N."/>
            <person name="Watson M."/>
            <person name="Adriaenssens E.M."/>
            <person name="Foster-Nyarko E."/>
            <person name="Jarju S."/>
            <person name="Secka A."/>
            <person name="Antonio M."/>
            <person name="Oren A."/>
            <person name="Chaudhuri R."/>
            <person name="La Ragione R.M."/>
            <person name="Hildebrand F."/>
            <person name="Pallen M.J."/>
        </authorList>
    </citation>
    <scope>NUCLEOTIDE SEQUENCE [LARGE SCALE GENOMIC DNA]</scope>
    <source>
        <strain evidence="2 3">Sa1YVA5</strain>
    </source>
</reference>
<dbReference type="PANTHER" id="PTHR35446">
    <property type="entry name" value="SI:CH211-175M2.5"/>
    <property type="match status" value="1"/>
</dbReference>
<dbReference type="NCBIfam" id="TIGR04029">
    <property type="entry name" value="CMD_Avi_7170"/>
    <property type="match status" value="1"/>
</dbReference>
<dbReference type="InterPro" id="IPR010195">
    <property type="entry name" value="Uncharacterised_peroxidase-rel"/>
</dbReference>
<dbReference type="Gene3D" id="1.20.1290.10">
    <property type="entry name" value="AhpD-like"/>
    <property type="match status" value="2"/>
</dbReference>
<comment type="caution">
    <text evidence="2">The sequence shown here is derived from an EMBL/GenBank/DDBJ whole genome shotgun (WGS) entry which is preliminary data.</text>
</comment>
<dbReference type="NCBIfam" id="TIGR04030">
    <property type="entry name" value="perox_Avi_7169"/>
    <property type="match status" value="1"/>
</dbReference>
<evidence type="ECO:0000313" key="2">
    <source>
        <dbReference type="EMBL" id="MBD8029186.1"/>
    </source>
</evidence>
<dbReference type="RefSeq" id="WP_191732408.1">
    <property type="nucleotide sequence ID" value="NZ_JACSPR010000001.1"/>
</dbReference>
<accession>A0A8I0HCN2</accession>
<dbReference type="InterPro" id="IPR023923">
    <property type="entry name" value="AhpD_Avi7169"/>
</dbReference>
<dbReference type="Proteomes" id="UP000650224">
    <property type="component" value="Unassembled WGS sequence"/>
</dbReference>
<dbReference type="GO" id="GO:0051920">
    <property type="term" value="F:peroxiredoxin activity"/>
    <property type="evidence" value="ECO:0007669"/>
    <property type="project" value="InterPro"/>
</dbReference>
<proteinExistence type="predicted"/>
<dbReference type="NCBIfam" id="TIGR01926">
    <property type="entry name" value="peroxid_rel"/>
    <property type="match status" value="1"/>
</dbReference>
<gene>
    <name evidence="2" type="ORF">H9627_02385</name>
</gene>
<evidence type="ECO:0000313" key="3">
    <source>
        <dbReference type="Proteomes" id="UP000650224"/>
    </source>
</evidence>
<keyword evidence="2" id="KW-0560">Oxidoreductase</keyword>
<dbReference type="AlphaFoldDB" id="A0A8I0HCN2"/>
<feature type="domain" description="Carboxymuconolactone decarboxylase-like" evidence="1">
    <location>
        <begin position="270"/>
        <end position="343"/>
    </location>
</feature>
<name>A0A8I0HCN2_9CORY</name>
<dbReference type="Pfam" id="PF02627">
    <property type="entry name" value="CMD"/>
    <property type="match status" value="1"/>
</dbReference>
<dbReference type="EMBL" id="JACSPR010000001">
    <property type="protein sequence ID" value="MBD8029186.1"/>
    <property type="molecule type" value="Genomic_DNA"/>
</dbReference>
<organism evidence="2 3">
    <name type="scientific">Corynebacterium gallinarum</name>
    <dbReference type="NCBI Taxonomy" id="2762214"/>
    <lineage>
        <taxon>Bacteria</taxon>
        <taxon>Bacillati</taxon>
        <taxon>Actinomycetota</taxon>
        <taxon>Actinomycetes</taxon>
        <taxon>Mycobacteriales</taxon>
        <taxon>Corynebacteriaceae</taxon>
        <taxon>Corynebacterium</taxon>
    </lineage>
</organism>
<dbReference type="PANTHER" id="PTHR35446:SF2">
    <property type="entry name" value="CARBOXYMUCONOLACTONE DECARBOXYLASE-LIKE DOMAIN-CONTAINING PROTEIN"/>
    <property type="match status" value="1"/>
</dbReference>
<keyword evidence="3" id="KW-1185">Reference proteome</keyword>
<dbReference type="InterPro" id="IPR029032">
    <property type="entry name" value="AhpD-like"/>
</dbReference>
<dbReference type="InterPro" id="IPR003779">
    <property type="entry name" value="CMD-like"/>
</dbReference>
<dbReference type="InterPro" id="IPR023982">
    <property type="entry name" value="CHP04029_CMD-like"/>
</dbReference>
<protein>
    <submittedName>
        <fullName evidence="2">Alkylhydroperoxidase domain protein</fullName>
    </submittedName>
</protein>